<protein>
    <submittedName>
        <fullName evidence="2">Uncharacterized protein</fullName>
    </submittedName>
</protein>
<keyword evidence="1" id="KW-1133">Transmembrane helix</keyword>
<feature type="transmembrane region" description="Helical" evidence="1">
    <location>
        <begin position="80"/>
        <end position="106"/>
    </location>
</feature>
<feature type="transmembrane region" description="Helical" evidence="1">
    <location>
        <begin position="20"/>
        <end position="44"/>
    </location>
</feature>
<feature type="non-terminal residue" evidence="2">
    <location>
        <position position="167"/>
    </location>
</feature>
<evidence type="ECO:0000256" key="1">
    <source>
        <dbReference type="SAM" id="Phobius"/>
    </source>
</evidence>
<feature type="transmembrane region" description="Helical" evidence="1">
    <location>
        <begin position="118"/>
        <end position="135"/>
    </location>
</feature>
<sequence length="167" mass="18867">MNMTQSASVADRRLILLTVVTMRLLLLGVLFMPLIVSTSTFFPFVVGKAVYSRIMIELAFILWLPLMVSSKEFSLPKNLILIAMAIYILVSIVSAIFGVSFNASFWSTYERMQGLLDLIHWFAFSLMLISLFRNFSHWKLVLNTNLTVSVLVCLLGLAQYVGLDSFV</sequence>
<feature type="transmembrane region" description="Helical" evidence="1">
    <location>
        <begin position="50"/>
        <end position="68"/>
    </location>
</feature>
<accession>A0A382P9Z6</accession>
<proteinExistence type="predicted"/>
<dbReference type="AlphaFoldDB" id="A0A382P9Z6"/>
<evidence type="ECO:0000313" key="2">
    <source>
        <dbReference type="EMBL" id="SVC69548.1"/>
    </source>
</evidence>
<organism evidence="2">
    <name type="scientific">marine metagenome</name>
    <dbReference type="NCBI Taxonomy" id="408172"/>
    <lineage>
        <taxon>unclassified sequences</taxon>
        <taxon>metagenomes</taxon>
        <taxon>ecological metagenomes</taxon>
    </lineage>
</organism>
<reference evidence="2" key="1">
    <citation type="submission" date="2018-05" db="EMBL/GenBank/DDBJ databases">
        <authorList>
            <person name="Lanie J.A."/>
            <person name="Ng W.-L."/>
            <person name="Kazmierczak K.M."/>
            <person name="Andrzejewski T.M."/>
            <person name="Davidsen T.M."/>
            <person name="Wayne K.J."/>
            <person name="Tettelin H."/>
            <person name="Glass J.I."/>
            <person name="Rusch D."/>
            <person name="Podicherti R."/>
            <person name="Tsui H.-C.T."/>
            <person name="Winkler M.E."/>
        </authorList>
    </citation>
    <scope>NUCLEOTIDE SEQUENCE</scope>
</reference>
<gene>
    <name evidence="2" type="ORF">METZ01_LOCUS322402</name>
</gene>
<name>A0A382P9Z6_9ZZZZ</name>
<keyword evidence="1" id="KW-0812">Transmembrane</keyword>
<feature type="transmembrane region" description="Helical" evidence="1">
    <location>
        <begin position="142"/>
        <end position="161"/>
    </location>
</feature>
<keyword evidence="1" id="KW-0472">Membrane</keyword>
<dbReference type="EMBL" id="UINC01105542">
    <property type="protein sequence ID" value="SVC69548.1"/>
    <property type="molecule type" value="Genomic_DNA"/>
</dbReference>